<dbReference type="KEGG" id="acib:ACBT_1272"/>
<evidence type="ECO:0000313" key="3">
    <source>
        <dbReference type="EMBL" id="TLT01597.1"/>
    </source>
</evidence>
<dbReference type="Pfam" id="PF00990">
    <property type="entry name" value="GGDEF"/>
    <property type="match status" value="1"/>
</dbReference>
<dbReference type="OrthoDB" id="5347995at2"/>
<reference evidence="2 5" key="2">
    <citation type="submission" date="2020-05" db="EMBL/GenBank/DDBJ databases">
        <title>Complete genome sequencing of Campylobacter and Arcobacter type strains.</title>
        <authorList>
            <person name="Miller W.G."/>
            <person name="Yee E."/>
        </authorList>
    </citation>
    <scope>NUCLEOTIDE SEQUENCE [LARGE SCALE GENOMIC DNA]</scope>
    <source>
        <strain evidence="2 5">LMG 21996</strain>
    </source>
</reference>
<dbReference type="NCBIfam" id="TIGR00254">
    <property type="entry name" value="GGDEF"/>
    <property type="match status" value="1"/>
</dbReference>
<feature type="domain" description="GGDEF" evidence="1">
    <location>
        <begin position="154"/>
        <end position="291"/>
    </location>
</feature>
<accession>A0A5J6RGD8</accession>
<dbReference type="EMBL" id="CP054051">
    <property type="protein sequence ID" value="QKJ27181.1"/>
    <property type="molecule type" value="Genomic_DNA"/>
</dbReference>
<evidence type="ECO:0000313" key="2">
    <source>
        <dbReference type="EMBL" id="QKJ27181.1"/>
    </source>
</evidence>
<organism evidence="2 5">
    <name type="scientific">Aliarcobacter cibarius</name>
    <dbReference type="NCBI Taxonomy" id="255507"/>
    <lineage>
        <taxon>Bacteria</taxon>
        <taxon>Pseudomonadati</taxon>
        <taxon>Campylobacterota</taxon>
        <taxon>Epsilonproteobacteria</taxon>
        <taxon>Campylobacterales</taxon>
        <taxon>Arcobacteraceae</taxon>
        <taxon>Aliarcobacter</taxon>
    </lineage>
</organism>
<dbReference type="InterPro" id="IPR052163">
    <property type="entry name" value="DGC-Regulatory_Protein"/>
</dbReference>
<sequence>MQYSCELIINENDKLKVSDLDKSALNIFEYLKLHHNINAIKIDISKKDIKENIFSLFDLDTNYIEFSMEFSQNIDTKIIFIFLLRDENEKELVLQDFDKIKMSLNLFSQSLYNKYMEKTINDLSLIDPVTSSYNRTYLNNYVSNLLSLSNREQKKVAFIKIGIDHFKAVLDEFDYEVGDKVLKALANSLKSSVRESDIVIKISNDEFLVILLNVISDTNAVMIAEKLISNFSKESVIVNESNKQTLMKTICGGISIFPDNATTIEEIIKKSDIALYEARNRGRGKVFLFNDEETNKIDLF</sequence>
<dbReference type="PANTHER" id="PTHR46663:SF2">
    <property type="entry name" value="GGDEF DOMAIN-CONTAINING PROTEIN"/>
    <property type="match status" value="1"/>
</dbReference>
<gene>
    <name evidence="2" type="ORF">ACBT_1272</name>
    <name evidence="3" type="ORF">FE247_01555</name>
</gene>
<dbReference type="SMART" id="SM00267">
    <property type="entry name" value="GGDEF"/>
    <property type="match status" value="1"/>
</dbReference>
<dbReference type="InterPro" id="IPR029787">
    <property type="entry name" value="Nucleotide_cyclase"/>
</dbReference>
<dbReference type="Gene3D" id="3.30.70.270">
    <property type="match status" value="1"/>
</dbReference>
<protein>
    <submittedName>
        <fullName evidence="2">Diguanylate cyclase</fullName>
    </submittedName>
    <submittedName>
        <fullName evidence="3">GGDEF domain-containing protein</fullName>
    </submittedName>
</protein>
<proteinExistence type="predicted"/>
<dbReference type="InterPro" id="IPR043128">
    <property type="entry name" value="Rev_trsase/Diguanyl_cyclase"/>
</dbReference>
<evidence type="ECO:0000313" key="5">
    <source>
        <dbReference type="Proteomes" id="UP000509513"/>
    </source>
</evidence>
<dbReference type="Proteomes" id="UP000305417">
    <property type="component" value="Unassembled WGS sequence"/>
</dbReference>
<dbReference type="STRING" id="1442598.GCA_000522465_00834"/>
<dbReference type="InterPro" id="IPR000160">
    <property type="entry name" value="GGDEF_dom"/>
</dbReference>
<evidence type="ECO:0000259" key="1">
    <source>
        <dbReference type="PROSITE" id="PS50887"/>
    </source>
</evidence>
<dbReference type="AlphaFoldDB" id="A0A5J6RGD8"/>
<evidence type="ECO:0000313" key="4">
    <source>
        <dbReference type="Proteomes" id="UP000305417"/>
    </source>
</evidence>
<keyword evidence="4" id="KW-1185">Reference proteome</keyword>
<dbReference type="CDD" id="cd01949">
    <property type="entry name" value="GGDEF"/>
    <property type="match status" value="1"/>
</dbReference>
<dbReference type="PANTHER" id="PTHR46663">
    <property type="entry name" value="DIGUANYLATE CYCLASE DGCT-RELATED"/>
    <property type="match status" value="1"/>
</dbReference>
<name>A0A5J6RGD8_9BACT</name>
<reference evidence="3 4" key="1">
    <citation type="submission" date="2019-05" db="EMBL/GenBank/DDBJ databases">
        <title>Arcobacter cibarius and Arcobacter thereius providing challenges in identification an antibiotic susceptibility and Quinolone resistance.</title>
        <authorList>
            <person name="Busch A."/>
            <person name="Hanel I."/>
            <person name="Hotzel H."/>
            <person name="Tomaso H."/>
        </authorList>
    </citation>
    <scope>NUCLEOTIDE SEQUENCE [LARGE SCALE GENOMIC DNA]</scope>
    <source>
        <strain evidence="3 4">16CS0831-2</strain>
    </source>
</reference>
<dbReference type="RefSeq" id="WP_024774971.1">
    <property type="nucleotide sequence ID" value="NZ_CP043857.1"/>
</dbReference>
<dbReference type="Proteomes" id="UP000509513">
    <property type="component" value="Chromosome"/>
</dbReference>
<dbReference type="SUPFAM" id="SSF55073">
    <property type="entry name" value="Nucleotide cyclase"/>
    <property type="match status" value="1"/>
</dbReference>
<dbReference type="EMBL" id="VBUC01000002">
    <property type="protein sequence ID" value="TLT01597.1"/>
    <property type="molecule type" value="Genomic_DNA"/>
</dbReference>
<dbReference type="PROSITE" id="PS50887">
    <property type="entry name" value="GGDEF"/>
    <property type="match status" value="1"/>
</dbReference>